<name>U6N0J2_9EIME</name>
<keyword evidence="3" id="KW-1185">Reference proteome</keyword>
<gene>
    <name evidence="2" type="ORF">ENH_00082120</name>
</gene>
<sequence length="569" mass="62445">MESASNRNGTCSCEICRLHPHVKGALRRMQPPELKLYSRAELIELLERDIAEAPQAEQSTQVGSEECWWHLCAADAAFPFYVIPTREFVSALASYLASRVLAISCNSSRTSSKCCSCSAGAAWKTSSCCSRWNFDRPVTILECGAGTGLLAAHLEPLLQKKLKSIRQRSISISCYPQQQQQQEAGHTGREQAALPVHLPGSRVNAGAENSSSGKFAVPGDTFRARSAPSQTQHTADSTSAAESPVGASCEPFLTTYIASEPRADLQWCPRELGATRAGCRSVMQQHCPQLVICCWMPFNVDWTESARSSCCACCRRTQAQCCGGDMSQRQSFNCQVREYVLIGHAEGGLVGRPLETWGLQGHRVCSLPLGVDYEEMEKSQNWQERSSGSIPYGAGTSCSVSAAEALKVAEDQRMDRSKRRKQSMNGDATAKARNWQSANNFCSLPPDVPAARDSRQAQYGLGERTDGAAKLAGERVVEFGGFELLPLLDRPYYREGFMRLPSLPLPAEIEKTVGGEEANQDRLLQELQQAQPLSRFDSPHSLRAGCPPASRIVVFRRMERDIKGGLEHK</sequence>
<feature type="region of interest" description="Disordered" evidence="1">
    <location>
        <begin position="200"/>
        <end position="245"/>
    </location>
</feature>
<dbReference type="RefSeq" id="XP_013438459.1">
    <property type="nucleotide sequence ID" value="XM_013583005.1"/>
</dbReference>
<feature type="compositionally biased region" description="Polar residues" evidence="1">
    <location>
        <begin position="227"/>
        <end position="241"/>
    </location>
</feature>
<evidence type="ECO:0000256" key="1">
    <source>
        <dbReference type="SAM" id="MobiDB-lite"/>
    </source>
</evidence>
<protein>
    <submittedName>
        <fullName evidence="2">Uncharacterized protein</fullName>
    </submittedName>
</protein>
<dbReference type="EMBL" id="HG725847">
    <property type="protein sequence ID" value="CDJ69993.1"/>
    <property type="molecule type" value="Genomic_DNA"/>
</dbReference>
<reference evidence="2" key="2">
    <citation type="submission" date="2013-10" db="EMBL/GenBank/DDBJ databases">
        <authorList>
            <person name="Aslett M."/>
        </authorList>
    </citation>
    <scope>NUCLEOTIDE SEQUENCE [LARGE SCALE GENOMIC DNA]</scope>
    <source>
        <strain evidence="2">Houghton</strain>
    </source>
</reference>
<dbReference type="GeneID" id="25478341"/>
<organism evidence="2 3">
    <name type="scientific">Eimeria necatrix</name>
    <dbReference type="NCBI Taxonomy" id="51315"/>
    <lineage>
        <taxon>Eukaryota</taxon>
        <taxon>Sar</taxon>
        <taxon>Alveolata</taxon>
        <taxon>Apicomplexa</taxon>
        <taxon>Conoidasida</taxon>
        <taxon>Coccidia</taxon>
        <taxon>Eucoccidiorida</taxon>
        <taxon>Eimeriorina</taxon>
        <taxon>Eimeriidae</taxon>
        <taxon>Eimeria</taxon>
    </lineage>
</organism>
<dbReference type="Proteomes" id="UP000030754">
    <property type="component" value="Unassembled WGS sequence"/>
</dbReference>
<evidence type="ECO:0000313" key="2">
    <source>
        <dbReference type="EMBL" id="CDJ69993.1"/>
    </source>
</evidence>
<feature type="region of interest" description="Disordered" evidence="1">
    <location>
        <begin position="411"/>
        <end position="430"/>
    </location>
</feature>
<evidence type="ECO:0000313" key="3">
    <source>
        <dbReference type="Proteomes" id="UP000030754"/>
    </source>
</evidence>
<accession>U6N0J2</accession>
<proteinExistence type="predicted"/>
<dbReference type="AlphaFoldDB" id="U6N0J2"/>
<dbReference type="OrthoDB" id="330082at2759"/>
<reference evidence="2" key="1">
    <citation type="submission" date="2013-10" db="EMBL/GenBank/DDBJ databases">
        <title>Genomic analysis of the causative agents of coccidiosis in chickens.</title>
        <authorList>
            <person name="Reid A.J."/>
            <person name="Blake D."/>
            <person name="Billington K."/>
            <person name="Browne H."/>
            <person name="Dunn M."/>
            <person name="Hung S."/>
            <person name="Kawahara F."/>
            <person name="Miranda-Saavedra D."/>
            <person name="Mourier T."/>
            <person name="Nagra H."/>
            <person name="Otto T.D."/>
            <person name="Rawlings N."/>
            <person name="Sanchez A."/>
            <person name="Sanders M."/>
            <person name="Subramaniam C."/>
            <person name="Tay Y."/>
            <person name="Dear P."/>
            <person name="Doerig C."/>
            <person name="Gruber A."/>
            <person name="Parkinson J."/>
            <person name="Shirley M."/>
            <person name="Wan K.L."/>
            <person name="Berriman M."/>
            <person name="Tomley F."/>
            <person name="Pain A."/>
        </authorList>
    </citation>
    <scope>NUCLEOTIDE SEQUENCE [LARGE SCALE GENOMIC DNA]</scope>
    <source>
        <strain evidence="2">Houghton</strain>
    </source>
</reference>
<dbReference type="VEuPathDB" id="ToxoDB:ENH_00082120"/>